<reference evidence="2" key="1">
    <citation type="journal article" date="2020" name="Stud. Mycol.">
        <title>101 Dothideomycetes genomes: a test case for predicting lifestyles and emergence of pathogens.</title>
        <authorList>
            <person name="Haridas S."/>
            <person name="Albert R."/>
            <person name="Binder M."/>
            <person name="Bloem J."/>
            <person name="Labutti K."/>
            <person name="Salamov A."/>
            <person name="Andreopoulos B."/>
            <person name="Baker S."/>
            <person name="Barry K."/>
            <person name="Bills G."/>
            <person name="Bluhm B."/>
            <person name="Cannon C."/>
            <person name="Castanera R."/>
            <person name="Culley D."/>
            <person name="Daum C."/>
            <person name="Ezra D."/>
            <person name="Gonzalez J."/>
            <person name="Henrissat B."/>
            <person name="Kuo A."/>
            <person name="Liang C."/>
            <person name="Lipzen A."/>
            <person name="Lutzoni F."/>
            <person name="Magnuson J."/>
            <person name="Mondo S."/>
            <person name="Nolan M."/>
            <person name="Ohm R."/>
            <person name="Pangilinan J."/>
            <person name="Park H.-J."/>
            <person name="Ramirez L."/>
            <person name="Alfaro M."/>
            <person name="Sun H."/>
            <person name="Tritt A."/>
            <person name="Yoshinaga Y."/>
            <person name="Zwiers L.-H."/>
            <person name="Turgeon B."/>
            <person name="Goodwin S."/>
            <person name="Spatafora J."/>
            <person name="Crous P."/>
            <person name="Grigoriev I."/>
        </authorList>
    </citation>
    <scope>NUCLEOTIDE SEQUENCE</scope>
    <source>
        <strain evidence="2">CBS 113818</strain>
    </source>
</reference>
<sequence length="208" mass="23661">MAVCRMFKVPRPITVTQPNEAAEARFRTHRTVSQRKRRLASYGHPEVSSTREPQGTMCLSHWPARGIPELRLAQRTGEGDLHPAYPWSVSNEYVSRPNTTTSCRYLAHIRNGDTVVFWLGSNCPQSMPNSNRRNRDMRVISEAREATDAHVTPRGARTAKQWKLHNSRNLAILQCTPHRSWLSLVRVHEDSDFMLPLAPSLALGVRSE</sequence>
<evidence type="ECO:0000256" key="1">
    <source>
        <dbReference type="SAM" id="MobiDB-lite"/>
    </source>
</evidence>
<keyword evidence="3" id="KW-1185">Reference proteome</keyword>
<dbReference type="AlphaFoldDB" id="A0A6A6ZF01"/>
<feature type="region of interest" description="Disordered" evidence="1">
    <location>
        <begin position="33"/>
        <end position="55"/>
    </location>
</feature>
<name>A0A6A6ZF01_9PLEO</name>
<protein>
    <submittedName>
        <fullName evidence="2">Uncharacterized protein</fullName>
    </submittedName>
</protein>
<gene>
    <name evidence="2" type="ORF">CC86DRAFT_144190</name>
</gene>
<organism evidence="2 3">
    <name type="scientific">Ophiobolus disseminans</name>
    <dbReference type="NCBI Taxonomy" id="1469910"/>
    <lineage>
        <taxon>Eukaryota</taxon>
        <taxon>Fungi</taxon>
        <taxon>Dikarya</taxon>
        <taxon>Ascomycota</taxon>
        <taxon>Pezizomycotina</taxon>
        <taxon>Dothideomycetes</taxon>
        <taxon>Pleosporomycetidae</taxon>
        <taxon>Pleosporales</taxon>
        <taxon>Pleosporineae</taxon>
        <taxon>Phaeosphaeriaceae</taxon>
        <taxon>Ophiobolus</taxon>
    </lineage>
</organism>
<dbReference type="EMBL" id="MU006245">
    <property type="protein sequence ID" value="KAF2819283.1"/>
    <property type="molecule type" value="Genomic_DNA"/>
</dbReference>
<accession>A0A6A6ZF01</accession>
<evidence type="ECO:0000313" key="3">
    <source>
        <dbReference type="Proteomes" id="UP000799424"/>
    </source>
</evidence>
<proteinExistence type="predicted"/>
<dbReference type="Proteomes" id="UP000799424">
    <property type="component" value="Unassembled WGS sequence"/>
</dbReference>
<evidence type="ECO:0000313" key="2">
    <source>
        <dbReference type="EMBL" id="KAF2819283.1"/>
    </source>
</evidence>